<dbReference type="Gene3D" id="1.20.920.20">
    <property type="match status" value="1"/>
</dbReference>
<feature type="domain" description="Dynein heavy chain coiled coil stalk" evidence="14">
    <location>
        <begin position="4"/>
        <end position="63"/>
    </location>
</feature>
<evidence type="ECO:0000256" key="6">
    <source>
        <dbReference type="ARBA" id="ARBA00022840"/>
    </source>
</evidence>
<evidence type="ECO:0000256" key="5">
    <source>
        <dbReference type="ARBA" id="ARBA00022741"/>
    </source>
</evidence>
<sequence>MEAASALIDGLSGEKIRWTEQCKEFKAQITRLVGDVLLATGFLSYSGPFNQTFRDILLRVIWEAELQRRRIPYTDNLNIITFLVDQAMIGEWNLQGLPSDDLSVQNGIIVTKATRYPLLIDPQTQGKTWIKRKEKNNELQVKVGDKETDVMAGFMFYITTKLPNPAYTPEISAKTSIIDFTVTIKGLENQLLGRVILTEKQELEAERVQLIEEVTANKRKMKELENNLLFKLSTTKGSLVDDESLIGVLQTTKSTATEVSEKLHVAAETEIKINMAQEEYRPAATRGSILYFLITEMTIVNIMYQTSLAQFLKLFDLSMARSKKSPVASKRIRNIIDYLTYEVFKYSVRGLYENHKFLFTLLLPLKINLERGFIKYNEFQTLIKGGAALDLKASPQKPFRWILDMTWLNLVELSKLSQFAEILNQISKNEKVWKVWFDTDAPEEEIIPNGYNDSLDPFCKLLLIR</sequence>
<reference evidence="16 17" key="1">
    <citation type="journal article" date="2018" name="Nat. Ecol. Evol.">
        <title>Shark genomes provide insights into elasmobranch evolution and the origin of vertebrates.</title>
        <authorList>
            <person name="Hara Y"/>
            <person name="Yamaguchi K"/>
            <person name="Onimaru K"/>
            <person name="Kadota M"/>
            <person name="Koyanagi M"/>
            <person name="Keeley SD"/>
            <person name="Tatsumi K"/>
            <person name="Tanaka K"/>
            <person name="Motone F"/>
            <person name="Kageyama Y"/>
            <person name="Nozu R"/>
            <person name="Adachi N"/>
            <person name="Nishimura O"/>
            <person name="Nakagawa R"/>
            <person name="Tanegashima C"/>
            <person name="Kiyatake I"/>
            <person name="Matsumoto R"/>
            <person name="Murakumo K"/>
            <person name="Nishida K"/>
            <person name="Terakita A"/>
            <person name="Kuratani S"/>
            <person name="Sato K"/>
            <person name="Hyodo S Kuraku.S."/>
        </authorList>
    </citation>
    <scope>NUCLEOTIDE SEQUENCE [LARGE SCALE GENOMIC DNA]</scope>
</reference>
<dbReference type="FunFam" id="1.10.8.1220:FF:000001">
    <property type="entry name" value="Dynein axonemal heavy chain 5"/>
    <property type="match status" value="1"/>
</dbReference>
<evidence type="ECO:0000256" key="13">
    <source>
        <dbReference type="SAM" id="Coils"/>
    </source>
</evidence>
<feature type="coiled-coil region" evidence="13">
    <location>
        <begin position="200"/>
        <end position="227"/>
    </location>
</feature>
<name>A0A401NK39_SCYTO</name>
<dbReference type="Proteomes" id="UP000288216">
    <property type="component" value="Unassembled WGS sequence"/>
</dbReference>
<comment type="caution">
    <text evidence="16">The sequence shown here is derived from an EMBL/GenBank/DDBJ whole genome shotgun (WGS) entry which is preliminary data.</text>
</comment>
<dbReference type="PANTHER" id="PTHR22878">
    <property type="entry name" value="DYNEIN HEAVY CHAIN 6, AXONEMAL-LIKE-RELATED"/>
    <property type="match status" value="1"/>
</dbReference>
<evidence type="ECO:0000256" key="7">
    <source>
        <dbReference type="ARBA" id="ARBA00023017"/>
    </source>
</evidence>
<dbReference type="EMBL" id="BFAA01006371">
    <property type="protein sequence ID" value="GCB61248.1"/>
    <property type="molecule type" value="Genomic_DNA"/>
</dbReference>
<keyword evidence="7" id="KW-0243">Dynein</keyword>
<keyword evidence="8 13" id="KW-0175">Coiled coil</keyword>
<evidence type="ECO:0008006" key="18">
    <source>
        <dbReference type="Google" id="ProtNLM"/>
    </source>
</evidence>
<dbReference type="Pfam" id="PF12781">
    <property type="entry name" value="AAA_9"/>
    <property type="match status" value="1"/>
</dbReference>
<protein>
    <recommendedName>
        <fullName evidence="18">Dynein heavy chain ATP-binding dynein motor region domain-containing protein</fullName>
    </recommendedName>
</protein>
<proteinExistence type="inferred from homology"/>
<dbReference type="InterPro" id="IPR035706">
    <property type="entry name" value="AAA_9"/>
</dbReference>
<dbReference type="GO" id="GO:0007018">
    <property type="term" value="P:microtubule-based movement"/>
    <property type="evidence" value="ECO:0007669"/>
    <property type="project" value="InterPro"/>
</dbReference>
<evidence type="ECO:0000256" key="2">
    <source>
        <dbReference type="ARBA" id="ARBA00008887"/>
    </source>
</evidence>
<accession>A0A401NK39</accession>
<dbReference type="InterPro" id="IPR026983">
    <property type="entry name" value="DHC"/>
</dbReference>
<evidence type="ECO:0000256" key="4">
    <source>
        <dbReference type="ARBA" id="ARBA00022701"/>
    </source>
</evidence>
<dbReference type="OrthoDB" id="424310at2759"/>
<evidence type="ECO:0000256" key="8">
    <source>
        <dbReference type="ARBA" id="ARBA00023054"/>
    </source>
</evidence>
<dbReference type="InterPro" id="IPR024743">
    <property type="entry name" value="Dynein_HC_stalk"/>
</dbReference>
<dbReference type="GO" id="GO:0051959">
    <property type="term" value="F:dynein light intermediate chain binding"/>
    <property type="evidence" value="ECO:0007669"/>
    <property type="project" value="InterPro"/>
</dbReference>
<dbReference type="PANTHER" id="PTHR22878:SF63">
    <property type="entry name" value="DYNEIN AXONEMAL HEAVY CHAIN 10"/>
    <property type="match status" value="1"/>
</dbReference>
<dbReference type="GO" id="GO:0030286">
    <property type="term" value="C:dynein complex"/>
    <property type="evidence" value="ECO:0007669"/>
    <property type="project" value="UniProtKB-KW"/>
</dbReference>
<dbReference type="GO" id="GO:0005930">
    <property type="term" value="C:axoneme"/>
    <property type="evidence" value="ECO:0007669"/>
    <property type="project" value="UniProtKB-SubCell"/>
</dbReference>
<evidence type="ECO:0000256" key="1">
    <source>
        <dbReference type="ARBA" id="ARBA00004430"/>
    </source>
</evidence>
<keyword evidence="4" id="KW-0493">Microtubule</keyword>
<dbReference type="Gene3D" id="6.10.140.1060">
    <property type="match status" value="1"/>
</dbReference>
<dbReference type="AlphaFoldDB" id="A0A401NK39"/>
<evidence type="ECO:0000256" key="11">
    <source>
        <dbReference type="ARBA" id="ARBA00023212"/>
    </source>
</evidence>
<feature type="domain" description="Dynein heavy chain ATP-binding dynein motor region" evidence="15">
    <location>
        <begin position="135"/>
        <end position="259"/>
    </location>
</feature>
<keyword evidence="6" id="KW-0067">ATP-binding</keyword>
<evidence type="ECO:0000256" key="3">
    <source>
        <dbReference type="ARBA" id="ARBA00022490"/>
    </source>
</evidence>
<comment type="subcellular location">
    <subcellularLocation>
        <location evidence="1">Cytoplasm</location>
        <location evidence="1">Cytoskeleton</location>
        <location evidence="1">Cilium axoneme</location>
    </subcellularLocation>
</comment>
<keyword evidence="17" id="KW-1185">Reference proteome</keyword>
<gene>
    <name evidence="16" type="ORF">scyTo_0012880</name>
</gene>
<dbReference type="STRING" id="75743.A0A401NK39"/>
<comment type="similarity">
    <text evidence="2">Belongs to the dynein heavy chain family.</text>
</comment>
<dbReference type="Pfam" id="PF12777">
    <property type="entry name" value="MT"/>
    <property type="match status" value="1"/>
</dbReference>
<evidence type="ECO:0000313" key="17">
    <source>
        <dbReference type="Proteomes" id="UP000288216"/>
    </source>
</evidence>
<dbReference type="GO" id="GO:0005874">
    <property type="term" value="C:microtubule"/>
    <property type="evidence" value="ECO:0007669"/>
    <property type="project" value="UniProtKB-KW"/>
</dbReference>
<evidence type="ECO:0000313" key="16">
    <source>
        <dbReference type="EMBL" id="GCB61248.1"/>
    </source>
</evidence>
<evidence type="ECO:0000259" key="14">
    <source>
        <dbReference type="Pfam" id="PF12777"/>
    </source>
</evidence>
<keyword evidence="11" id="KW-0206">Cytoskeleton</keyword>
<dbReference type="GO" id="GO:0005524">
    <property type="term" value="F:ATP binding"/>
    <property type="evidence" value="ECO:0007669"/>
    <property type="project" value="UniProtKB-KW"/>
</dbReference>
<keyword evidence="5" id="KW-0547">Nucleotide-binding</keyword>
<organism evidence="16 17">
    <name type="scientific">Scyliorhinus torazame</name>
    <name type="common">Cloudy catshark</name>
    <name type="synonym">Catulus torazame</name>
    <dbReference type="NCBI Taxonomy" id="75743"/>
    <lineage>
        <taxon>Eukaryota</taxon>
        <taxon>Metazoa</taxon>
        <taxon>Chordata</taxon>
        <taxon>Craniata</taxon>
        <taxon>Vertebrata</taxon>
        <taxon>Chondrichthyes</taxon>
        <taxon>Elasmobranchii</taxon>
        <taxon>Galeomorphii</taxon>
        <taxon>Galeoidea</taxon>
        <taxon>Carcharhiniformes</taxon>
        <taxon>Scyliorhinidae</taxon>
        <taxon>Scyliorhinus</taxon>
    </lineage>
</organism>
<evidence type="ECO:0000256" key="12">
    <source>
        <dbReference type="ARBA" id="ARBA00023273"/>
    </source>
</evidence>
<dbReference type="Gene3D" id="3.40.50.300">
    <property type="entry name" value="P-loop containing nucleotide triphosphate hydrolases"/>
    <property type="match status" value="2"/>
</dbReference>
<evidence type="ECO:0000256" key="9">
    <source>
        <dbReference type="ARBA" id="ARBA00023069"/>
    </source>
</evidence>
<keyword evidence="3" id="KW-0963">Cytoplasm</keyword>
<evidence type="ECO:0000256" key="10">
    <source>
        <dbReference type="ARBA" id="ARBA00023175"/>
    </source>
</evidence>
<dbReference type="GO" id="GO:0045505">
    <property type="term" value="F:dynein intermediate chain binding"/>
    <property type="evidence" value="ECO:0007669"/>
    <property type="project" value="InterPro"/>
</dbReference>
<keyword evidence="9" id="KW-0969">Cilium</keyword>
<dbReference type="Gene3D" id="1.10.8.1220">
    <property type="match status" value="1"/>
</dbReference>
<keyword evidence="10" id="KW-0505">Motor protein</keyword>
<keyword evidence="12" id="KW-0966">Cell projection</keyword>
<dbReference type="InterPro" id="IPR027417">
    <property type="entry name" value="P-loop_NTPase"/>
</dbReference>
<evidence type="ECO:0000259" key="15">
    <source>
        <dbReference type="Pfam" id="PF12781"/>
    </source>
</evidence>